<keyword evidence="1" id="KW-1133">Transmembrane helix</keyword>
<sequence length="319" mass="35757">METQNNSLPRDVFMYLLAVITLVASCIALGSVLFDMVNVYLPDVTQAGSWYFQSILSSLRMGLATLIIVFPIFAWLTRALNKDIEASPEKRESRIRKWLLYFTLFVAALFVIGDLVSVLRSFLNGELTTRFLIKSAIILAIAGSSFSYYLSYLRWQNIKWANILSKIVIVVVIASIVFGFYISGSPLKSRNERMDQTRISDLQNIQQQIVNYWQSKTKIPTTLGELNDSISGFIVPVDPETGMSYDYKVGAIVAGSKTTFELCATFKTASIVNTFAPAPTPVKMGLIDPYSGADNWDHSSGRSCFFRSIDPQLYPPRIK</sequence>
<evidence type="ECO:0000313" key="3">
    <source>
        <dbReference type="EMBL" id="KKR23864.1"/>
    </source>
</evidence>
<organism evidence="3 4">
    <name type="scientific">Candidatus Yanofskybacteria bacterium GW2011_GWD2_39_48</name>
    <dbReference type="NCBI Taxonomy" id="1619031"/>
    <lineage>
        <taxon>Bacteria</taxon>
        <taxon>Candidatus Yanofskyibacteriota</taxon>
    </lineage>
</organism>
<feature type="transmembrane region" description="Helical" evidence="1">
    <location>
        <begin position="12"/>
        <end position="34"/>
    </location>
</feature>
<dbReference type="EMBL" id="LBXD01000005">
    <property type="protein sequence ID" value="KKR23864.1"/>
    <property type="molecule type" value="Genomic_DNA"/>
</dbReference>
<proteinExistence type="predicted"/>
<dbReference type="Pfam" id="PF18920">
    <property type="entry name" value="DUF5671"/>
    <property type="match status" value="1"/>
</dbReference>
<protein>
    <recommendedName>
        <fullName evidence="2">DUF5671 domain-containing protein</fullName>
    </recommendedName>
</protein>
<keyword evidence="1" id="KW-0812">Transmembrane</keyword>
<feature type="transmembrane region" description="Helical" evidence="1">
    <location>
        <begin position="98"/>
        <end position="119"/>
    </location>
</feature>
<accession>A0A0G0P6I1</accession>
<keyword evidence="1" id="KW-0472">Membrane</keyword>
<evidence type="ECO:0000313" key="4">
    <source>
        <dbReference type="Proteomes" id="UP000034764"/>
    </source>
</evidence>
<feature type="transmembrane region" description="Helical" evidence="1">
    <location>
        <begin position="54"/>
        <end position="77"/>
    </location>
</feature>
<name>A0A0G0P6I1_9BACT</name>
<dbReference type="AlphaFoldDB" id="A0A0G0P6I1"/>
<dbReference type="InterPro" id="IPR043728">
    <property type="entry name" value="DUF5671"/>
</dbReference>
<dbReference type="Proteomes" id="UP000034764">
    <property type="component" value="Unassembled WGS sequence"/>
</dbReference>
<gene>
    <name evidence="3" type="ORF">UT53_C0005G0010</name>
</gene>
<feature type="transmembrane region" description="Helical" evidence="1">
    <location>
        <begin position="131"/>
        <end position="151"/>
    </location>
</feature>
<comment type="caution">
    <text evidence="3">The sequence shown here is derived from an EMBL/GenBank/DDBJ whole genome shotgun (WGS) entry which is preliminary data.</text>
</comment>
<feature type="transmembrane region" description="Helical" evidence="1">
    <location>
        <begin position="163"/>
        <end position="182"/>
    </location>
</feature>
<evidence type="ECO:0000259" key="2">
    <source>
        <dbReference type="Pfam" id="PF18920"/>
    </source>
</evidence>
<feature type="domain" description="DUF5671" evidence="2">
    <location>
        <begin position="11"/>
        <end position="146"/>
    </location>
</feature>
<reference evidence="3 4" key="1">
    <citation type="journal article" date="2015" name="Nature">
        <title>rRNA introns, odd ribosomes, and small enigmatic genomes across a large radiation of phyla.</title>
        <authorList>
            <person name="Brown C.T."/>
            <person name="Hug L.A."/>
            <person name="Thomas B.C."/>
            <person name="Sharon I."/>
            <person name="Castelle C.J."/>
            <person name="Singh A."/>
            <person name="Wilkins M.J."/>
            <person name="Williams K.H."/>
            <person name="Banfield J.F."/>
        </authorList>
    </citation>
    <scope>NUCLEOTIDE SEQUENCE [LARGE SCALE GENOMIC DNA]</scope>
</reference>
<evidence type="ECO:0000256" key="1">
    <source>
        <dbReference type="SAM" id="Phobius"/>
    </source>
</evidence>